<reference evidence="2" key="1">
    <citation type="submission" date="2022-07" db="EMBL/GenBank/DDBJ databases">
        <title>Phylogenomic reconstructions and comparative analyses of Kickxellomycotina fungi.</title>
        <authorList>
            <person name="Reynolds N.K."/>
            <person name="Stajich J.E."/>
            <person name="Barry K."/>
            <person name="Grigoriev I.V."/>
            <person name="Crous P."/>
            <person name="Smith M.E."/>
        </authorList>
    </citation>
    <scope>NUCLEOTIDE SEQUENCE</scope>
    <source>
        <strain evidence="2">RSA 1196</strain>
    </source>
</reference>
<evidence type="ECO:0000313" key="3">
    <source>
        <dbReference type="Proteomes" id="UP001150925"/>
    </source>
</evidence>
<dbReference type="InterPro" id="IPR045028">
    <property type="entry name" value="DinG/Rad3-like"/>
</dbReference>
<proteinExistence type="predicted"/>
<gene>
    <name evidence="2" type="ORF">IWQ62_005623</name>
</gene>
<name>A0A9W8E4C5_9FUNG</name>
<dbReference type="GO" id="GO:0006289">
    <property type="term" value="P:nucleotide-excision repair"/>
    <property type="evidence" value="ECO:0007669"/>
    <property type="project" value="TreeGrafter"/>
</dbReference>
<dbReference type="GO" id="GO:0003678">
    <property type="term" value="F:DNA helicase activity"/>
    <property type="evidence" value="ECO:0007669"/>
    <property type="project" value="TreeGrafter"/>
</dbReference>
<comment type="caution">
    <text evidence="2">The sequence shown here is derived from an EMBL/GenBank/DDBJ whole genome shotgun (WGS) entry which is preliminary data.</text>
</comment>
<accession>A0A9W8E4C5</accession>
<organism evidence="2 3">
    <name type="scientific">Dispira parvispora</name>
    <dbReference type="NCBI Taxonomy" id="1520584"/>
    <lineage>
        <taxon>Eukaryota</taxon>
        <taxon>Fungi</taxon>
        <taxon>Fungi incertae sedis</taxon>
        <taxon>Zoopagomycota</taxon>
        <taxon>Kickxellomycotina</taxon>
        <taxon>Dimargaritomycetes</taxon>
        <taxon>Dimargaritales</taxon>
        <taxon>Dimargaritaceae</taxon>
        <taxon>Dispira</taxon>
    </lineage>
</organism>
<dbReference type="PANTHER" id="PTHR11472">
    <property type="entry name" value="DNA REPAIR DEAD HELICASE RAD3/XP-D SUBFAMILY MEMBER"/>
    <property type="match status" value="1"/>
</dbReference>
<keyword evidence="3" id="KW-1185">Reference proteome</keyword>
<dbReference type="PANTHER" id="PTHR11472:SF47">
    <property type="entry name" value="FANCONI ANEMIA GROUP J PROTEIN"/>
    <property type="match status" value="1"/>
</dbReference>
<dbReference type="Pfam" id="PF13307">
    <property type="entry name" value="Helicase_C_2"/>
    <property type="match status" value="1"/>
</dbReference>
<feature type="domain" description="ATP-dependent helicase C-terminal" evidence="1">
    <location>
        <begin position="1"/>
        <end position="155"/>
    </location>
</feature>
<dbReference type="AlphaFoldDB" id="A0A9W8E4C5"/>
<dbReference type="Proteomes" id="UP001150925">
    <property type="component" value="Unassembled WGS sequence"/>
</dbReference>
<dbReference type="EMBL" id="JANBPY010002436">
    <property type="protein sequence ID" value="KAJ1955010.1"/>
    <property type="molecule type" value="Genomic_DNA"/>
</dbReference>
<dbReference type="GO" id="GO:0003676">
    <property type="term" value="F:nucleic acid binding"/>
    <property type="evidence" value="ECO:0007669"/>
    <property type="project" value="InterPro"/>
</dbReference>
<dbReference type="GO" id="GO:1990918">
    <property type="term" value="P:double-strand break repair involved in meiotic recombination"/>
    <property type="evidence" value="ECO:0007669"/>
    <property type="project" value="TreeGrafter"/>
</dbReference>
<sequence>MVQRWQSTGLYDQLEAVKTVFIEPRQAGKREFEKFLTQFNHLARDRTKPDNGGPSGGLMFAVYRGKISEGIDFSDDACRAVINIGIPFPYMKNVQVMLKQKYNDEAAEASAYPRLKGSEWYSTQAYRAMNQALGRCIRHRRDWGAIIFLESRFTSSMHVRKLSKWIRTRVKPFHHFDQAIGEIQTFMEHWSEHSSSPATPVVIEILDEDL</sequence>
<protein>
    <recommendedName>
        <fullName evidence="1">ATP-dependent helicase C-terminal domain-containing protein</fullName>
    </recommendedName>
</protein>
<dbReference type="SMART" id="SM00491">
    <property type="entry name" value="HELICc2"/>
    <property type="match status" value="1"/>
</dbReference>
<dbReference type="GO" id="GO:0005634">
    <property type="term" value="C:nucleus"/>
    <property type="evidence" value="ECO:0007669"/>
    <property type="project" value="TreeGrafter"/>
</dbReference>
<evidence type="ECO:0000313" key="2">
    <source>
        <dbReference type="EMBL" id="KAJ1955010.1"/>
    </source>
</evidence>
<dbReference type="OrthoDB" id="272481at2759"/>
<dbReference type="Gene3D" id="3.40.50.300">
    <property type="entry name" value="P-loop containing nucleotide triphosphate hydrolases"/>
    <property type="match status" value="1"/>
</dbReference>
<evidence type="ECO:0000259" key="1">
    <source>
        <dbReference type="SMART" id="SM00491"/>
    </source>
</evidence>
<dbReference type="GO" id="GO:0005524">
    <property type="term" value="F:ATP binding"/>
    <property type="evidence" value="ECO:0007669"/>
    <property type="project" value="InterPro"/>
</dbReference>
<dbReference type="InterPro" id="IPR027417">
    <property type="entry name" value="P-loop_NTPase"/>
</dbReference>
<dbReference type="GO" id="GO:0016818">
    <property type="term" value="F:hydrolase activity, acting on acid anhydrides, in phosphorus-containing anhydrides"/>
    <property type="evidence" value="ECO:0007669"/>
    <property type="project" value="InterPro"/>
</dbReference>
<dbReference type="InterPro" id="IPR006555">
    <property type="entry name" value="ATP-dep_Helicase_C"/>
</dbReference>